<dbReference type="EC" id="2.4.1.207" evidence="9"/>
<evidence type="ECO:0000256" key="2">
    <source>
        <dbReference type="ARBA" id="ARBA00022523"/>
    </source>
</evidence>
<feature type="active site" description="Proton donor" evidence="8">
    <location>
        <position position="130"/>
    </location>
</feature>
<feature type="chain" id="PRO_5005103396" description="Xyloglucan endotransglucosylase/hydrolase" evidence="9">
    <location>
        <begin position="25"/>
        <end position="311"/>
    </location>
</feature>
<comment type="function">
    <text evidence="9">Catalyzes xyloglucan endohydrolysis (XEH) and/or endotransglycosylation (XET). Cleaves and religates xyloglucan polymers, an essential constituent of the primary cell wall, and thereby participates in cell wall construction of growing tissues.</text>
</comment>
<keyword evidence="12" id="KW-1185">Reference proteome</keyword>
<evidence type="ECO:0000256" key="9">
    <source>
        <dbReference type="RuleBase" id="RU361120"/>
    </source>
</evidence>
<feature type="signal peptide" evidence="9">
    <location>
        <begin position="1"/>
        <end position="24"/>
    </location>
</feature>
<keyword evidence="6" id="KW-1015">Disulfide bond</keyword>
<comment type="PTM">
    <text evidence="9">Contains at least one intrachain disulfide bond essential for its enzymatic activity.</text>
</comment>
<dbReference type="InterPro" id="IPR016455">
    <property type="entry name" value="XTH"/>
</dbReference>
<proteinExistence type="inferred from homology"/>
<sequence>MSPLPESTHLGLLLLLCLTLGVSSHSRHHMQYTPPNVTHFTDLFSHVSVSQGFSTFFGGSNVKLLNNGSYANLALDKSSGSGLASKNKYYYGFFSAAIKLPAGQSSGVVVAFYMSNADTNPHNHDEIDIELLGHDKRNNWVLQTNIYANGSVSTGREEKFYFWFDPTEDYHHYSIIWNNHHIVFLVDNVPVREFVHNNAYPSIYPSKPMSLYATIWDGSQWATHGGKYPVNYQYAPFVVSFAEMEMTGCLYTPSPSCSKTGTSSLDPVDGQEFAALSKDQNVAMDWARRKLMFYSYCNDKPRFKVMPPECK</sequence>
<keyword evidence="1 9" id="KW-0134">Cell wall</keyword>
<dbReference type="Pfam" id="PF00722">
    <property type="entry name" value="Glyco_hydro_16"/>
    <property type="match status" value="1"/>
</dbReference>
<comment type="subcellular location">
    <subcellularLocation>
        <location evidence="9">Secreted</location>
        <location evidence="9">Cell wall</location>
    </subcellularLocation>
    <subcellularLocation>
        <location evidence="9">Secreted</location>
        <location evidence="9">Extracellular space</location>
        <location evidence="9">Apoplast</location>
    </subcellularLocation>
</comment>
<keyword evidence="7 9" id="KW-0326">Glycosidase</keyword>
<evidence type="ECO:0000313" key="12">
    <source>
        <dbReference type="Proteomes" id="UP000027138"/>
    </source>
</evidence>
<evidence type="ECO:0000256" key="8">
    <source>
        <dbReference type="PIRSR" id="PIRSR005604-1"/>
    </source>
</evidence>
<dbReference type="OrthoDB" id="4781at2759"/>
<dbReference type="Pfam" id="PF06955">
    <property type="entry name" value="XET_C"/>
    <property type="match status" value="1"/>
</dbReference>
<dbReference type="STRING" id="180498.A0A067JRI4"/>
<dbReference type="InterPro" id="IPR044791">
    <property type="entry name" value="Beta-glucanase/XTH"/>
</dbReference>
<evidence type="ECO:0000256" key="5">
    <source>
        <dbReference type="ARBA" id="ARBA00022801"/>
    </source>
</evidence>
<name>A0A067JRI4_JATCU</name>
<dbReference type="InterPro" id="IPR010713">
    <property type="entry name" value="XET_C"/>
</dbReference>
<dbReference type="KEGG" id="jcu:105644570"/>
<evidence type="ECO:0000256" key="4">
    <source>
        <dbReference type="ARBA" id="ARBA00022679"/>
    </source>
</evidence>
<accession>A0A067JRI4</accession>
<dbReference type="PROSITE" id="PS51762">
    <property type="entry name" value="GH16_2"/>
    <property type="match status" value="1"/>
</dbReference>
<evidence type="ECO:0000256" key="7">
    <source>
        <dbReference type="ARBA" id="ARBA00023295"/>
    </source>
</evidence>
<dbReference type="AlphaFoldDB" id="A0A067JRI4"/>
<keyword evidence="2 9" id="KW-0052">Apoplast</keyword>
<keyword evidence="9" id="KW-0961">Cell wall biogenesis/degradation</keyword>
<dbReference type="PIRSF" id="PIRSF005604">
    <property type="entry name" value="XET"/>
    <property type="match status" value="1"/>
</dbReference>
<evidence type="ECO:0000256" key="3">
    <source>
        <dbReference type="ARBA" id="ARBA00022525"/>
    </source>
</evidence>
<dbReference type="InterPro" id="IPR013320">
    <property type="entry name" value="ConA-like_dom_sf"/>
</dbReference>
<organism evidence="11 12">
    <name type="scientific">Jatropha curcas</name>
    <name type="common">Barbados nut</name>
    <dbReference type="NCBI Taxonomy" id="180498"/>
    <lineage>
        <taxon>Eukaryota</taxon>
        <taxon>Viridiplantae</taxon>
        <taxon>Streptophyta</taxon>
        <taxon>Embryophyta</taxon>
        <taxon>Tracheophyta</taxon>
        <taxon>Spermatophyta</taxon>
        <taxon>Magnoliopsida</taxon>
        <taxon>eudicotyledons</taxon>
        <taxon>Gunneridae</taxon>
        <taxon>Pentapetalae</taxon>
        <taxon>rosids</taxon>
        <taxon>fabids</taxon>
        <taxon>Malpighiales</taxon>
        <taxon>Euphorbiaceae</taxon>
        <taxon>Crotonoideae</taxon>
        <taxon>Jatropheae</taxon>
        <taxon>Jatropha</taxon>
    </lineage>
</organism>
<dbReference type="GO" id="GO:0004553">
    <property type="term" value="F:hydrolase activity, hydrolyzing O-glycosyl compounds"/>
    <property type="evidence" value="ECO:0007669"/>
    <property type="project" value="InterPro"/>
</dbReference>
<keyword evidence="3 9" id="KW-0964">Secreted</keyword>
<feature type="active site" description="Nucleophile" evidence="8">
    <location>
        <position position="126"/>
    </location>
</feature>
<keyword evidence="5 9" id="KW-0378">Hydrolase</keyword>
<keyword evidence="9" id="KW-0732">Signal</keyword>
<dbReference type="SUPFAM" id="SSF49899">
    <property type="entry name" value="Concanavalin A-like lectins/glucanases"/>
    <property type="match status" value="1"/>
</dbReference>
<dbReference type="InterPro" id="IPR000757">
    <property type="entry name" value="Beta-glucanase-like"/>
</dbReference>
<dbReference type="Gene3D" id="2.60.120.200">
    <property type="match status" value="1"/>
</dbReference>
<reference evidence="11 12" key="1">
    <citation type="journal article" date="2014" name="PLoS ONE">
        <title>Global Analysis of Gene Expression Profiles in Physic Nut (Jatropha curcas L.) Seedlings Exposed to Salt Stress.</title>
        <authorList>
            <person name="Zhang L."/>
            <person name="Zhang C."/>
            <person name="Wu P."/>
            <person name="Chen Y."/>
            <person name="Li M."/>
            <person name="Jiang H."/>
            <person name="Wu G."/>
        </authorList>
    </citation>
    <scope>NUCLEOTIDE SEQUENCE [LARGE SCALE GENOMIC DNA]</scope>
    <source>
        <strain evidence="12">cv. GZQX0401</strain>
        <tissue evidence="11">Young leaves</tissue>
    </source>
</reference>
<dbReference type="GO" id="GO:0048046">
    <property type="term" value="C:apoplast"/>
    <property type="evidence" value="ECO:0007669"/>
    <property type="project" value="UniProtKB-SubCell"/>
</dbReference>
<dbReference type="GO" id="GO:0010411">
    <property type="term" value="P:xyloglucan metabolic process"/>
    <property type="evidence" value="ECO:0007669"/>
    <property type="project" value="InterPro"/>
</dbReference>
<dbReference type="GO" id="GO:0071555">
    <property type="term" value="P:cell wall organization"/>
    <property type="evidence" value="ECO:0007669"/>
    <property type="project" value="UniProtKB-KW"/>
</dbReference>
<evidence type="ECO:0000256" key="6">
    <source>
        <dbReference type="ARBA" id="ARBA00023157"/>
    </source>
</evidence>
<protein>
    <recommendedName>
        <fullName evidence="9">Xyloglucan endotransglucosylase/hydrolase</fullName>
        <ecNumber evidence="9">2.4.1.207</ecNumber>
    </recommendedName>
</protein>
<dbReference type="EMBL" id="KK914893">
    <property type="protein sequence ID" value="KDP26566.1"/>
    <property type="molecule type" value="Genomic_DNA"/>
</dbReference>
<gene>
    <name evidence="11" type="ORF">JCGZ_17724</name>
</gene>
<dbReference type="PANTHER" id="PTHR31062">
    <property type="entry name" value="XYLOGLUCAN ENDOTRANSGLUCOSYLASE/HYDROLASE PROTEIN 8-RELATED"/>
    <property type="match status" value="1"/>
</dbReference>
<evidence type="ECO:0000259" key="10">
    <source>
        <dbReference type="PROSITE" id="PS51762"/>
    </source>
</evidence>
<keyword evidence="4 9" id="KW-0808">Transferase</keyword>
<dbReference type="Proteomes" id="UP000027138">
    <property type="component" value="Unassembled WGS sequence"/>
</dbReference>
<comment type="similarity">
    <text evidence="9">Belongs to the glycosyl hydrolase 16 family.</text>
</comment>
<evidence type="ECO:0000256" key="1">
    <source>
        <dbReference type="ARBA" id="ARBA00022512"/>
    </source>
</evidence>
<evidence type="ECO:0000313" key="11">
    <source>
        <dbReference type="EMBL" id="KDP26566.1"/>
    </source>
</evidence>
<dbReference type="GO" id="GO:0016762">
    <property type="term" value="F:xyloglucan:xyloglucosyl transferase activity"/>
    <property type="evidence" value="ECO:0007669"/>
    <property type="project" value="UniProtKB-EC"/>
</dbReference>
<dbReference type="GO" id="GO:0042546">
    <property type="term" value="P:cell wall biogenesis"/>
    <property type="evidence" value="ECO:0007669"/>
    <property type="project" value="InterPro"/>
</dbReference>
<feature type="domain" description="GH16" evidence="10">
    <location>
        <begin position="27"/>
        <end position="241"/>
    </location>
</feature>